<dbReference type="RefSeq" id="WP_340359230.1">
    <property type="nucleotide sequence ID" value="NZ_JBBKZU010000011.1"/>
</dbReference>
<dbReference type="InterPro" id="IPR003593">
    <property type="entry name" value="AAA+_ATPase"/>
</dbReference>
<dbReference type="SMART" id="SM00382">
    <property type="entry name" value="AAA"/>
    <property type="match status" value="1"/>
</dbReference>
<keyword evidence="4" id="KW-0547">Nucleotide-binding</keyword>
<dbReference type="PROSITE" id="PS50893">
    <property type="entry name" value="ABC_TRANSPORTER_2"/>
    <property type="match status" value="1"/>
</dbReference>
<evidence type="ECO:0000256" key="4">
    <source>
        <dbReference type="ARBA" id="ARBA00022741"/>
    </source>
</evidence>
<keyword evidence="6" id="KW-0029">Amino-acid transport</keyword>
<keyword evidence="3" id="KW-0472">Membrane</keyword>
<dbReference type="PROSITE" id="PS00211">
    <property type="entry name" value="ABC_TRANSPORTER_1"/>
    <property type="match status" value="1"/>
</dbReference>
<evidence type="ECO:0000256" key="5">
    <source>
        <dbReference type="ARBA" id="ARBA00022840"/>
    </source>
</evidence>
<dbReference type="Gene3D" id="3.40.50.300">
    <property type="entry name" value="P-loop containing nucleotide triphosphate hydrolases"/>
    <property type="match status" value="1"/>
</dbReference>
<dbReference type="EMBL" id="JBBKZU010000011">
    <property type="protein sequence ID" value="MEJ8813997.1"/>
    <property type="molecule type" value="Genomic_DNA"/>
</dbReference>
<evidence type="ECO:0000313" key="8">
    <source>
        <dbReference type="EMBL" id="MEJ8813997.1"/>
    </source>
</evidence>
<accession>A0ABU8VJZ3</accession>
<keyword evidence="5 8" id="KW-0067">ATP-binding</keyword>
<protein>
    <submittedName>
        <fullName evidence="8">ABC transporter ATP-binding protein</fullName>
    </submittedName>
</protein>
<dbReference type="Proteomes" id="UP001365846">
    <property type="component" value="Unassembled WGS sequence"/>
</dbReference>
<name>A0ABU8VJZ3_9BURK</name>
<evidence type="ECO:0000259" key="7">
    <source>
        <dbReference type="PROSITE" id="PS50893"/>
    </source>
</evidence>
<evidence type="ECO:0000256" key="6">
    <source>
        <dbReference type="ARBA" id="ARBA00022970"/>
    </source>
</evidence>
<dbReference type="GO" id="GO:0005524">
    <property type="term" value="F:ATP binding"/>
    <property type="evidence" value="ECO:0007669"/>
    <property type="project" value="UniProtKB-KW"/>
</dbReference>
<keyword evidence="3" id="KW-1003">Cell membrane</keyword>
<sequence>MTYLLEIRDLQVRYGGIAALRGLDLTLEAGETLMVTGPNGAGKSTLMKAIAGLVKPGAGRIDFDGHLVTGRAPETIAALGFSMVPEGRQAFGSMTVLENLRIGTGMRRDRLAVAADLEYVMELFPMLRDRAHVQAGLLSGGQQQMLVIARGLMAGPRLLAIDEPSLGLAPNVTDQVYEALMRLRRDRQLSLLIVEQSSTRAVMTGARMLMLREGRSVLEGDPRTLTADAMRQAYFGLEAV</sequence>
<dbReference type="SUPFAM" id="SSF52540">
    <property type="entry name" value="P-loop containing nucleoside triphosphate hydrolases"/>
    <property type="match status" value="1"/>
</dbReference>
<dbReference type="InterPro" id="IPR003439">
    <property type="entry name" value="ABC_transporter-like_ATP-bd"/>
</dbReference>
<dbReference type="CDD" id="cd03224">
    <property type="entry name" value="ABC_TM1139_LivF_branched"/>
    <property type="match status" value="1"/>
</dbReference>
<evidence type="ECO:0000256" key="2">
    <source>
        <dbReference type="ARBA" id="ARBA00022448"/>
    </source>
</evidence>
<proteinExistence type="inferred from homology"/>
<dbReference type="InterPro" id="IPR052156">
    <property type="entry name" value="BCAA_Transport_ATP-bd_LivF"/>
</dbReference>
<comment type="similarity">
    <text evidence="1">Belongs to the ABC transporter superfamily.</text>
</comment>
<evidence type="ECO:0000256" key="3">
    <source>
        <dbReference type="ARBA" id="ARBA00022475"/>
    </source>
</evidence>
<gene>
    <name evidence="8" type="ORF">WKW77_23125</name>
</gene>
<dbReference type="PANTHER" id="PTHR43820:SF4">
    <property type="entry name" value="HIGH-AFFINITY BRANCHED-CHAIN AMINO ACID TRANSPORT ATP-BINDING PROTEIN LIVF"/>
    <property type="match status" value="1"/>
</dbReference>
<dbReference type="InterPro" id="IPR027417">
    <property type="entry name" value="P-loop_NTPase"/>
</dbReference>
<keyword evidence="9" id="KW-1185">Reference proteome</keyword>
<reference evidence="8 9" key="1">
    <citation type="submission" date="2024-03" db="EMBL/GenBank/DDBJ databases">
        <title>Novel species of the genus Variovorax.</title>
        <authorList>
            <person name="Liu Q."/>
            <person name="Xin Y.-H."/>
        </authorList>
    </citation>
    <scope>NUCLEOTIDE SEQUENCE [LARGE SCALE GENOMIC DNA]</scope>
    <source>
        <strain evidence="8 9">KACC 18899</strain>
    </source>
</reference>
<evidence type="ECO:0000256" key="1">
    <source>
        <dbReference type="ARBA" id="ARBA00005417"/>
    </source>
</evidence>
<dbReference type="PANTHER" id="PTHR43820">
    <property type="entry name" value="HIGH-AFFINITY BRANCHED-CHAIN AMINO ACID TRANSPORT ATP-BINDING PROTEIN LIVF"/>
    <property type="match status" value="1"/>
</dbReference>
<evidence type="ECO:0000313" key="9">
    <source>
        <dbReference type="Proteomes" id="UP001365846"/>
    </source>
</evidence>
<dbReference type="InterPro" id="IPR017871">
    <property type="entry name" value="ABC_transporter-like_CS"/>
</dbReference>
<dbReference type="Pfam" id="PF00005">
    <property type="entry name" value="ABC_tran"/>
    <property type="match status" value="1"/>
</dbReference>
<organism evidence="8 9">
    <name type="scientific">Variovorax ureilyticus</name>
    <dbReference type="NCBI Taxonomy" id="1836198"/>
    <lineage>
        <taxon>Bacteria</taxon>
        <taxon>Pseudomonadati</taxon>
        <taxon>Pseudomonadota</taxon>
        <taxon>Betaproteobacteria</taxon>
        <taxon>Burkholderiales</taxon>
        <taxon>Comamonadaceae</taxon>
        <taxon>Variovorax</taxon>
    </lineage>
</organism>
<comment type="caution">
    <text evidence="8">The sequence shown here is derived from an EMBL/GenBank/DDBJ whole genome shotgun (WGS) entry which is preliminary data.</text>
</comment>
<keyword evidence="2" id="KW-0813">Transport</keyword>
<feature type="domain" description="ABC transporter" evidence="7">
    <location>
        <begin position="5"/>
        <end position="238"/>
    </location>
</feature>